<organism evidence="1">
    <name type="scientific">hot springs metagenome</name>
    <dbReference type="NCBI Taxonomy" id="433727"/>
    <lineage>
        <taxon>unclassified sequences</taxon>
        <taxon>metagenomes</taxon>
        <taxon>ecological metagenomes</taxon>
    </lineage>
</organism>
<evidence type="ECO:0000313" key="1">
    <source>
        <dbReference type="EMBL" id="GER93263.1"/>
    </source>
</evidence>
<accession>A0A5J4L0I3</accession>
<dbReference type="AlphaFoldDB" id="A0A5J4L0I3"/>
<protein>
    <submittedName>
        <fullName evidence="1">Uncharacterized protein</fullName>
    </submittedName>
</protein>
<sequence>MSVRDKLKALREGYIKTLPAKLNGVNSTYSKIKGNRAIPHTYN</sequence>
<reference evidence="1" key="1">
    <citation type="submission" date="2019-10" db="EMBL/GenBank/DDBJ databases">
        <title>Metagenomic sequencing of thiosulfate-disproportionating enrichment culture.</title>
        <authorList>
            <person name="Umezawa K."/>
            <person name="Kojima H."/>
            <person name="Fukui M."/>
        </authorList>
    </citation>
    <scope>NUCLEOTIDE SEQUENCE</scope>
    <source>
        <strain evidence="1">45J</strain>
    </source>
</reference>
<gene>
    <name evidence="1" type="ORF">A45J_0999</name>
</gene>
<comment type="caution">
    <text evidence="1">The sequence shown here is derived from an EMBL/GenBank/DDBJ whole genome shotgun (WGS) entry which is preliminary data.</text>
</comment>
<name>A0A5J4L0I3_9ZZZZ</name>
<dbReference type="EMBL" id="BLAB01000001">
    <property type="protein sequence ID" value="GER93263.1"/>
    <property type="molecule type" value="Genomic_DNA"/>
</dbReference>
<proteinExistence type="predicted"/>